<accession>A0A8K0G924</accession>
<keyword evidence="3" id="KW-1185">Reference proteome</keyword>
<organism evidence="2 3">
    <name type="scientific">Ignelater luminosus</name>
    <name type="common">Cucubano</name>
    <name type="synonym">Pyrophorus luminosus</name>
    <dbReference type="NCBI Taxonomy" id="2038154"/>
    <lineage>
        <taxon>Eukaryota</taxon>
        <taxon>Metazoa</taxon>
        <taxon>Ecdysozoa</taxon>
        <taxon>Arthropoda</taxon>
        <taxon>Hexapoda</taxon>
        <taxon>Insecta</taxon>
        <taxon>Pterygota</taxon>
        <taxon>Neoptera</taxon>
        <taxon>Endopterygota</taxon>
        <taxon>Coleoptera</taxon>
        <taxon>Polyphaga</taxon>
        <taxon>Elateriformia</taxon>
        <taxon>Elateroidea</taxon>
        <taxon>Elateridae</taxon>
        <taxon>Agrypninae</taxon>
        <taxon>Pyrophorini</taxon>
        <taxon>Ignelater</taxon>
    </lineage>
</organism>
<evidence type="ECO:0000256" key="1">
    <source>
        <dbReference type="SAM" id="MobiDB-lite"/>
    </source>
</evidence>
<comment type="caution">
    <text evidence="2">The sequence shown here is derived from an EMBL/GenBank/DDBJ whole genome shotgun (WGS) entry which is preliminary data.</text>
</comment>
<feature type="compositionally biased region" description="Low complexity" evidence="1">
    <location>
        <begin position="105"/>
        <end position="119"/>
    </location>
</feature>
<evidence type="ECO:0000313" key="2">
    <source>
        <dbReference type="EMBL" id="KAF2890684.1"/>
    </source>
</evidence>
<evidence type="ECO:0000313" key="3">
    <source>
        <dbReference type="Proteomes" id="UP000801492"/>
    </source>
</evidence>
<dbReference type="EMBL" id="VTPC01048020">
    <property type="protein sequence ID" value="KAF2890684.1"/>
    <property type="molecule type" value="Genomic_DNA"/>
</dbReference>
<dbReference type="Proteomes" id="UP000801492">
    <property type="component" value="Unassembled WGS sequence"/>
</dbReference>
<dbReference type="AlphaFoldDB" id="A0A8K0G924"/>
<name>A0A8K0G924_IGNLU</name>
<protein>
    <submittedName>
        <fullName evidence="2">Uncharacterized protein</fullName>
    </submittedName>
</protein>
<reference evidence="2" key="1">
    <citation type="submission" date="2019-08" db="EMBL/GenBank/DDBJ databases">
        <title>The genome of the North American firefly Photinus pyralis.</title>
        <authorList>
            <consortium name="Photinus pyralis genome working group"/>
            <person name="Fallon T.R."/>
            <person name="Sander Lower S.E."/>
            <person name="Weng J.-K."/>
        </authorList>
    </citation>
    <scope>NUCLEOTIDE SEQUENCE</scope>
    <source>
        <strain evidence="2">TRF0915ILg1</strain>
        <tissue evidence="2">Whole body</tissue>
    </source>
</reference>
<gene>
    <name evidence="2" type="ORF">ILUMI_15489</name>
</gene>
<proteinExistence type="predicted"/>
<sequence length="139" mass="15009">MKLTNSGWAFAVGNGKAGLIPLSYVVLAKRVNNGGVLKNTSNYNNNDTNFDSELPIPSTRVFPKNNVKRVSFGENQIIESNGTERIVKIPDTDSSCNGLEDKTVNNNSNTSNNPTSDSNEVSKQTEDVTPNDNTATDIS</sequence>
<feature type="region of interest" description="Disordered" evidence="1">
    <location>
        <begin position="83"/>
        <end position="139"/>
    </location>
</feature>
<feature type="compositionally biased region" description="Polar residues" evidence="1">
    <location>
        <begin position="127"/>
        <end position="139"/>
    </location>
</feature>